<dbReference type="OrthoDB" id="1799169at2"/>
<evidence type="ECO:0000313" key="2">
    <source>
        <dbReference type="EMBL" id="AET68359.1"/>
    </source>
</evidence>
<keyword evidence="1" id="KW-0472">Membrane</keyword>
<keyword evidence="1" id="KW-0812">Transmembrane</keyword>
<organism evidence="2 3">
    <name type="scientific">Desulfosporosinus orientis (strain ATCC 19365 / DSM 765 / NCIMB 8382 / VKM B-1628 / Singapore I)</name>
    <name type="common">Desulfotomaculum orientis</name>
    <dbReference type="NCBI Taxonomy" id="768706"/>
    <lineage>
        <taxon>Bacteria</taxon>
        <taxon>Bacillati</taxon>
        <taxon>Bacillota</taxon>
        <taxon>Clostridia</taxon>
        <taxon>Eubacteriales</taxon>
        <taxon>Desulfitobacteriaceae</taxon>
        <taxon>Desulfosporosinus</taxon>
    </lineage>
</organism>
<keyword evidence="3" id="KW-1185">Reference proteome</keyword>
<feature type="transmembrane region" description="Helical" evidence="1">
    <location>
        <begin position="12"/>
        <end position="42"/>
    </location>
</feature>
<dbReference type="PATRIC" id="fig|768706.3.peg.2834"/>
<dbReference type="RefSeq" id="WP_014185167.1">
    <property type="nucleotide sequence ID" value="NC_016584.1"/>
</dbReference>
<reference evidence="2 3" key="2">
    <citation type="journal article" date="2012" name="J. Bacteriol.">
        <title>Complete genome sequences of Desulfosporosinus orientis DSM765T, Desulfosporosinus youngiae DSM17734T, Desulfosporosinus meridiei DSM13257T, and Desulfosporosinus acidiphilus DSM22704T.</title>
        <authorList>
            <person name="Pester M."/>
            <person name="Brambilla E."/>
            <person name="Alazard D."/>
            <person name="Rattei T."/>
            <person name="Weinmaier T."/>
            <person name="Han J."/>
            <person name="Lucas S."/>
            <person name="Lapidus A."/>
            <person name="Cheng J.F."/>
            <person name="Goodwin L."/>
            <person name="Pitluck S."/>
            <person name="Peters L."/>
            <person name="Ovchinnikova G."/>
            <person name="Teshima H."/>
            <person name="Detter J.C."/>
            <person name="Han C.S."/>
            <person name="Tapia R."/>
            <person name="Land M.L."/>
            <person name="Hauser L."/>
            <person name="Kyrpides N.C."/>
            <person name="Ivanova N.N."/>
            <person name="Pagani I."/>
            <person name="Huntmann M."/>
            <person name="Wei C.L."/>
            <person name="Davenport K.W."/>
            <person name="Daligault H."/>
            <person name="Chain P.S."/>
            <person name="Chen A."/>
            <person name="Mavromatis K."/>
            <person name="Markowitz V."/>
            <person name="Szeto E."/>
            <person name="Mikhailova N."/>
            <person name="Pati A."/>
            <person name="Wagner M."/>
            <person name="Woyke T."/>
            <person name="Ollivier B."/>
            <person name="Klenk H.P."/>
            <person name="Spring S."/>
            <person name="Loy A."/>
        </authorList>
    </citation>
    <scope>NUCLEOTIDE SEQUENCE [LARGE SCALE GENOMIC DNA]</scope>
    <source>
        <strain evidence="3">ATCC 19365 / DSM 765 / NCIMB 8382 / VKM B-1628</strain>
    </source>
</reference>
<name>G7WDN4_DESOD</name>
<evidence type="ECO:0000313" key="3">
    <source>
        <dbReference type="Proteomes" id="UP000006346"/>
    </source>
</evidence>
<dbReference type="eggNOG" id="ENOG502ZFD1">
    <property type="taxonomic scope" value="Bacteria"/>
</dbReference>
<protein>
    <submittedName>
        <fullName evidence="2">Uncharacterized protein</fullName>
    </submittedName>
</protein>
<dbReference type="EMBL" id="CP003108">
    <property type="protein sequence ID" value="AET68359.1"/>
    <property type="molecule type" value="Genomic_DNA"/>
</dbReference>
<accession>G7WDN4</accession>
<reference evidence="3" key="1">
    <citation type="submission" date="2011-11" db="EMBL/GenBank/DDBJ databases">
        <title>Complete sequence of Desulfosporosinus orientis DSM 765.</title>
        <authorList>
            <person name="Lucas S."/>
            <person name="Han J."/>
            <person name="Lapidus A."/>
            <person name="Cheng J.-F."/>
            <person name="Goodwin L."/>
            <person name="Pitluck S."/>
            <person name="Peters L."/>
            <person name="Ovchinnikova G."/>
            <person name="Teshima H."/>
            <person name="Detter J.C."/>
            <person name="Han C."/>
            <person name="Tapia R."/>
            <person name="Land M."/>
            <person name="Hauser L."/>
            <person name="Kyrpides N."/>
            <person name="Ivanova N."/>
            <person name="Pagani I."/>
            <person name="Pester M."/>
            <person name="Spring S."/>
            <person name="Ollivier B."/>
            <person name="Rattei T."/>
            <person name="Klenk H.-P."/>
            <person name="Wagner M."/>
            <person name="Loy A."/>
            <person name="Woyke T."/>
        </authorList>
    </citation>
    <scope>NUCLEOTIDE SEQUENCE [LARGE SCALE GENOMIC DNA]</scope>
    <source>
        <strain evidence="3">ATCC 19365 / DSM 765 / NCIMB 8382 / VKM B-1628</strain>
    </source>
</reference>
<dbReference type="STRING" id="768706.Desor_2821"/>
<dbReference type="Proteomes" id="UP000006346">
    <property type="component" value="Chromosome"/>
</dbReference>
<gene>
    <name evidence="2" type="ordered locus">Desor_2821</name>
</gene>
<dbReference type="KEGG" id="dor:Desor_2821"/>
<dbReference type="AlphaFoldDB" id="G7WDN4"/>
<sequence length="85" mass="9855">MSKQLYKILWSLAILTILITTVIFSFGIIMIGAVTIGLYGIYRYYFPRKKRASNNFSRSQVHPFGEVIDIKSEVIHQTIETKRTK</sequence>
<keyword evidence="1" id="KW-1133">Transmembrane helix</keyword>
<proteinExistence type="predicted"/>
<dbReference type="HOGENOM" id="CLU_192816_0_0_9"/>
<evidence type="ECO:0000256" key="1">
    <source>
        <dbReference type="SAM" id="Phobius"/>
    </source>
</evidence>